<dbReference type="PANTHER" id="PTHR43877:SF1">
    <property type="entry name" value="ACETYLTRANSFERASE"/>
    <property type="match status" value="1"/>
</dbReference>
<evidence type="ECO:0000313" key="4">
    <source>
        <dbReference type="EMBL" id="WIM92784.1"/>
    </source>
</evidence>
<keyword evidence="5" id="KW-1185">Reference proteome</keyword>
<dbReference type="PANTHER" id="PTHR43877">
    <property type="entry name" value="AMINOALKYLPHOSPHONATE N-ACETYLTRANSFERASE-RELATED-RELATED"/>
    <property type="match status" value="1"/>
</dbReference>
<dbReference type="RefSeq" id="WP_284913991.1">
    <property type="nucleotide sequence ID" value="NZ_CP126980.1"/>
</dbReference>
<keyword evidence="2" id="KW-0012">Acyltransferase</keyword>
<dbReference type="InterPro" id="IPR016181">
    <property type="entry name" value="Acyl_CoA_acyltransferase"/>
</dbReference>
<organism evidence="4 5">
    <name type="scientific">Actinoplanes oblitus</name>
    <dbReference type="NCBI Taxonomy" id="3040509"/>
    <lineage>
        <taxon>Bacteria</taxon>
        <taxon>Bacillati</taxon>
        <taxon>Actinomycetota</taxon>
        <taxon>Actinomycetes</taxon>
        <taxon>Micromonosporales</taxon>
        <taxon>Micromonosporaceae</taxon>
        <taxon>Actinoplanes</taxon>
    </lineage>
</organism>
<dbReference type="CDD" id="cd04301">
    <property type="entry name" value="NAT_SF"/>
    <property type="match status" value="1"/>
</dbReference>
<evidence type="ECO:0000259" key="3">
    <source>
        <dbReference type="PROSITE" id="PS51186"/>
    </source>
</evidence>
<proteinExistence type="predicted"/>
<dbReference type="Proteomes" id="UP001240150">
    <property type="component" value="Chromosome"/>
</dbReference>
<dbReference type="Pfam" id="PF00583">
    <property type="entry name" value="Acetyltransf_1"/>
    <property type="match status" value="1"/>
</dbReference>
<protein>
    <submittedName>
        <fullName evidence="4">GNAT family N-acetyltransferase</fullName>
    </submittedName>
</protein>
<dbReference type="Gene3D" id="3.40.630.30">
    <property type="match status" value="1"/>
</dbReference>
<evidence type="ECO:0000313" key="5">
    <source>
        <dbReference type="Proteomes" id="UP001240150"/>
    </source>
</evidence>
<feature type="domain" description="N-acetyltransferase" evidence="3">
    <location>
        <begin position="12"/>
        <end position="171"/>
    </location>
</feature>
<reference evidence="4 5" key="1">
    <citation type="submission" date="2023-06" db="EMBL/GenBank/DDBJ databases">
        <authorList>
            <person name="Yushchuk O."/>
            <person name="Binda E."/>
            <person name="Ruckert-Reed C."/>
            <person name="Fedorenko V."/>
            <person name="Kalinowski J."/>
            <person name="Marinelli F."/>
        </authorList>
    </citation>
    <scope>NUCLEOTIDE SEQUENCE [LARGE SCALE GENOMIC DNA]</scope>
    <source>
        <strain evidence="4 5">NRRL 3884</strain>
    </source>
</reference>
<accession>A0ABY8W4K4</accession>
<dbReference type="SUPFAM" id="SSF55729">
    <property type="entry name" value="Acyl-CoA N-acyltransferases (Nat)"/>
    <property type="match status" value="1"/>
</dbReference>
<dbReference type="PROSITE" id="PS51186">
    <property type="entry name" value="GNAT"/>
    <property type="match status" value="1"/>
</dbReference>
<gene>
    <name evidence="4" type="ORF">ACTOB_004739</name>
</gene>
<sequence>MTFEAIAVGAGLCVREAEPADEAAVLRVFDQAGDYFTAVNGDRALPGDFQSLFYAAPEGVAPETKEILVVERDGEIVGVVDVVPGHPDQWTAAAGLFLLAPAHRRQGVGSAVLRALVERGRERGLRTVTASIPAGWEPGAAFLTATGFRLHDPAGPRDGTGNRVVHRGEGPVVTATLAIG</sequence>
<dbReference type="InterPro" id="IPR050832">
    <property type="entry name" value="Bact_Acetyltransf"/>
</dbReference>
<evidence type="ECO:0000256" key="2">
    <source>
        <dbReference type="ARBA" id="ARBA00023315"/>
    </source>
</evidence>
<dbReference type="InterPro" id="IPR000182">
    <property type="entry name" value="GNAT_dom"/>
</dbReference>
<evidence type="ECO:0000256" key="1">
    <source>
        <dbReference type="ARBA" id="ARBA00022679"/>
    </source>
</evidence>
<name>A0ABY8W4K4_9ACTN</name>
<keyword evidence="1" id="KW-0808">Transferase</keyword>
<dbReference type="EMBL" id="CP126980">
    <property type="protein sequence ID" value="WIM92784.1"/>
    <property type="molecule type" value="Genomic_DNA"/>
</dbReference>